<dbReference type="InterPro" id="IPR016032">
    <property type="entry name" value="Sig_transdc_resp-reg_C-effctor"/>
</dbReference>
<dbReference type="RefSeq" id="WP_185004478.1">
    <property type="nucleotide sequence ID" value="NZ_BAAAUI010000010.1"/>
</dbReference>
<dbReference type="Gene3D" id="1.10.10.10">
    <property type="entry name" value="Winged helix-like DNA-binding domain superfamily/Winged helix DNA-binding domain"/>
    <property type="match status" value="1"/>
</dbReference>
<evidence type="ECO:0000256" key="2">
    <source>
        <dbReference type="ARBA" id="ARBA00023125"/>
    </source>
</evidence>
<dbReference type="GO" id="GO:0000160">
    <property type="term" value="P:phosphorelay signal transduction system"/>
    <property type="evidence" value="ECO:0007669"/>
    <property type="project" value="InterPro"/>
</dbReference>
<dbReference type="Gene3D" id="3.40.50.300">
    <property type="entry name" value="P-loop containing nucleotide triphosphate hydrolases"/>
    <property type="match status" value="1"/>
</dbReference>
<proteinExistence type="inferred from homology"/>
<dbReference type="SMART" id="SM00862">
    <property type="entry name" value="Trans_reg_C"/>
    <property type="match status" value="1"/>
</dbReference>
<dbReference type="InterPro" id="IPR002182">
    <property type="entry name" value="NB-ARC"/>
</dbReference>
<feature type="DNA-binding region" description="OmpR/PhoB-type" evidence="3">
    <location>
        <begin position="1"/>
        <end position="90"/>
    </location>
</feature>
<dbReference type="SMART" id="SM01043">
    <property type="entry name" value="BTAD"/>
    <property type="match status" value="1"/>
</dbReference>
<dbReference type="SUPFAM" id="SSF46894">
    <property type="entry name" value="C-terminal effector domain of the bipartite response regulators"/>
    <property type="match status" value="1"/>
</dbReference>
<dbReference type="InterPro" id="IPR027417">
    <property type="entry name" value="P-loop_NTPase"/>
</dbReference>
<dbReference type="SUPFAM" id="SSF48452">
    <property type="entry name" value="TPR-like"/>
    <property type="match status" value="2"/>
</dbReference>
<dbReference type="InterPro" id="IPR036388">
    <property type="entry name" value="WH-like_DNA-bd_sf"/>
</dbReference>
<comment type="similarity">
    <text evidence="1">Belongs to the AfsR/DnrI/RedD regulatory family.</text>
</comment>
<feature type="domain" description="OmpR/PhoB-type" evidence="4">
    <location>
        <begin position="1"/>
        <end position="90"/>
    </location>
</feature>
<dbReference type="PROSITE" id="PS51755">
    <property type="entry name" value="OMPR_PHOB"/>
    <property type="match status" value="1"/>
</dbReference>
<dbReference type="SUPFAM" id="SSF52540">
    <property type="entry name" value="P-loop containing nucleoside triphosphate hydrolases"/>
    <property type="match status" value="1"/>
</dbReference>
<evidence type="ECO:0000313" key="6">
    <source>
        <dbReference type="Proteomes" id="UP000533598"/>
    </source>
</evidence>
<comment type="caution">
    <text evidence="5">The sequence shown here is derived from an EMBL/GenBank/DDBJ whole genome shotgun (WGS) entry which is preliminary data.</text>
</comment>
<evidence type="ECO:0000259" key="4">
    <source>
        <dbReference type="PROSITE" id="PS51755"/>
    </source>
</evidence>
<dbReference type="PANTHER" id="PTHR47691:SF3">
    <property type="entry name" value="HTH-TYPE TRANSCRIPTIONAL REGULATOR RV0890C-RELATED"/>
    <property type="match status" value="1"/>
</dbReference>
<evidence type="ECO:0000256" key="3">
    <source>
        <dbReference type="PROSITE-ProRule" id="PRU01091"/>
    </source>
</evidence>
<sequence>MRYGVLGPLVVWTSAGIPVPVPETKVRALLANLLLHNGDPIPVDRLVEDLWAGSPPGRPRNALQAKVSQLRRALGRDEVLHQPAGYRLRLDADALDAERFRDLLRQARATADARARAGLLGAALALWRGAAYLDVCDAPFARAEITRLEELRLSAVEERAEARLELGEHAPVAEELGELVRQHPLRERLRMIQMRALYRTGRQGEALACFQDLRCRLAEELGVAPGPEIAGLHEAILRQEPELAAPVPAVRCRSNLPAPVTALIGRQQAIEEVSCLLVRGSGTRAVSLTGPGGVGKTRLAVAAAHSLSGDSPDGAWLVELAGLSPGLTEEDLAERIIATLGLCDTTTAEPEPVDVVHWLGQAVAERSPLLVLDNCEHVLEPVAALVAALLAAAPGLRVLITSHEALDIPGEVVRPVPPLAVPDQPDPALAARAGAVELFVQRAAAAVPGFALDADNVHAVVTICRRLDGIPLALELLAPRLRVLSPDQLAECLDDRFNLPIGRGRGRPARQQTLRAMIDWSWELLTEAERTVLSRLAVHPDGCVLAGAVAVCSGSGIPAERVLDLLSRLVDRSLVVRDGARFRLLESVAAYCLDRLAESGALTSARALFVRAGLDLAEQADRQLRGAEQHRHLELLDTETVNLRRALDTAVGTGDAAAALHLVNSLAWYWFLRGRLTEARRWFQAALAVPDGPEQATAVARAWLAGVELRTHAAGAGERAGELVAAIADPVRRARLSWFLGSALSGQTPGRELLAAALTGARAAGDSWGEAVALVERAARTEPEAMRADAEAGAALFRELGDRWGQLRATRALAMAAELGGDETLARTRYRAALAVAEELGLWTEAVETLSWLGRDALALGDTAQAEQLYQRARRISVERAYTRGEILAEAGLARTARVHAELSA</sequence>
<keyword evidence="2 3" id="KW-0238">DNA-binding</keyword>
<dbReference type="GO" id="GO:0003677">
    <property type="term" value="F:DNA binding"/>
    <property type="evidence" value="ECO:0007669"/>
    <property type="project" value="UniProtKB-UniRule"/>
</dbReference>
<keyword evidence="6" id="KW-1185">Reference proteome</keyword>
<dbReference type="PRINTS" id="PR00364">
    <property type="entry name" value="DISEASERSIST"/>
</dbReference>
<dbReference type="InterPro" id="IPR005158">
    <property type="entry name" value="BTAD"/>
</dbReference>
<gene>
    <name evidence="5" type="ORF">HNR67_004744</name>
</gene>
<protein>
    <submittedName>
        <fullName evidence="5">Putative ATPase/DNA-binding SARP family transcriptional activator</fullName>
    </submittedName>
</protein>
<reference evidence="5 6" key="1">
    <citation type="submission" date="2020-08" db="EMBL/GenBank/DDBJ databases">
        <title>Sequencing the genomes of 1000 actinobacteria strains.</title>
        <authorList>
            <person name="Klenk H.-P."/>
        </authorList>
    </citation>
    <scope>NUCLEOTIDE SEQUENCE [LARGE SCALE GENOMIC DNA]</scope>
    <source>
        <strain evidence="5 6">DSM 44230</strain>
    </source>
</reference>
<dbReference type="InterPro" id="IPR001867">
    <property type="entry name" value="OmpR/PhoB-type_DNA-bd"/>
</dbReference>
<name>A0A7W7CCH6_9PSEU</name>
<dbReference type="AlphaFoldDB" id="A0A7W7CCH6"/>
<evidence type="ECO:0000313" key="5">
    <source>
        <dbReference type="EMBL" id="MBB4678626.1"/>
    </source>
</evidence>
<dbReference type="Pfam" id="PF03704">
    <property type="entry name" value="BTAD"/>
    <property type="match status" value="1"/>
</dbReference>
<dbReference type="EMBL" id="JACHMH010000001">
    <property type="protein sequence ID" value="MBB4678626.1"/>
    <property type="molecule type" value="Genomic_DNA"/>
</dbReference>
<dbReference type="Pfam" id="PF00931">
    <property type="entry name" value="NB-ARC"/>
    <property type="match status" value="1"/>
</dbReference>
<dbReference type="GO" id="GO:0006355">
    <property type="term" value="P:regulation of DNA-templated transcription"/>
    <property type="evidence" value="ECO:0007669"/>
    <property type="project" value="InterPro"/>
</dbReference>
<dbReference type="CDD" id="cd15831">
    <property type="entry name" value="BTAD"/>
    <property type="match status" value="1"/>
</dbReference>
<dbReference type="Proteomes" id="UP000533598">
    <property type="component" value="Unassembled WGS sequence"/>
</dbReference>
<dbReference type="GO" id="GO:0043531">
    <property type="term" value="F:ADP binding"/>
    <property type="evidence" value="ECO:0007669"/>
    <property type="project" value="InterPro"/>
</dbReference>
<dbReference type="InterPro" id="IPR011990">
    <property type="entry name" value="TPR-like_helical_dom_sf"/>
</dbReference>
<accession>A0A7W7CCH6</accession>
<evidence type="ECO:0000256" key="1">
    <source>
        <dbReference type="ARBA" id="ARBA00005820"/>
    </source>
</evidence>
<dbReference type="PANTHER" id="PTHR47691">
    <property type="entry name" value="REGULATOR-RELATED"/>
    <property type="match status" value="1"/>
</dbReference>
<dbReference type="Gene3D" id="1.25.40.10">
    <property type="entry name" value="Tetratricopeptide repeat domain"/>
    <property type="match status" value="2"/>
</dbReference>
<organism evidence="5 6">
    <name type="scientific">Crossiella cryophila</name>
    <dbReference type="NCBI Taxonomy" id="43355"/>
    <lineage>
        <taxon>Bacteria</taxon>
        <taxon>Bacillati</taxon>
        <taxon>Actinomycetota</taxon>
        <taxon>Actinomycetes</taxon>
        <taxon>Pseudonocardiales</taxon>
        <taxon>Pseudonocardiaceae</taxon>
        <taxon>Crossiella</taxon>
    </lineage>
</organism>